<comment type="pathway">
    <text evidence="7 8">Steroid metabolism; ergosterol biosynthesis.</text>
</comment>
<evidence type="ECO:0000256" key="2">
    <source>
        <dbReference type="ARBA" id="ARBA00007141"/>
    </source>
</evidence>
<evidence type="ECO:0000256" key="5">
    <source>
        <dbReference type="ARBA" id="ARBA00022989"/>
    </source>
</evidence>
<dbReference type="AlphaFoldDB" id="A0A6G1HBP3"/>
<proteinExistence type="inferred from homology"/>
<name>A0A6G1HBP3_9PEZI</name>
<dbReference type="GO" id="GO:0006696">
    <property type="term" value="P:ergosterol biosynthetic process"/>
    <property type="evidence" value="ECO:0007669"/>
    <property type="project" value="TreeGrafter"/>
</dbReference>
<keyword evidence="3" id="KW-0812">Transmembrane</keyword>
<keyword evidence="9" id="KW-0675">Receptor</keyword>
<evidence type="ECO:0000313" key="9">
    <source>
        <dbReference type="EMBL" id="KAF1990368.1"/>
    </source>
</evidence>
<evidence type="ECO:0000256" key="8">
    <source>
        <dbReference type="RuleBase" id="RU368083"/>
    </source>
</evidence>
<accession>A0A6G1HBP3</accession>
<sequence>MLTLRTLSLLPFLYALYYLLDTHWLPHQYVFSPAKLQELSKQSIALHGASNNTEAMMEDLVARLQKEYPRYVQDLKWDEWMFNNAGSAMGAMVILHASITEYLILFGTPLGTSGHSGVHAADDYFTILTGSELRFLPGEVHPTVFLPGDQNHLPRGRSIQYMMPEGGCWALELAQGWIPAMLPFGLVELLTSTMDAETAWKTTWFTARHMGAQMLQGKF</sequence>
<evidence type="ECO:0000256" key="4">
    <source>
        <dbReference type="ARBA" id="ARBA00022824"/>
    </source>
</evidence>
<dbReference type="EC" id="5.-.-.-" evidence="8"/>
<evidence type="ECO:0000256" key="7">
    <source>
        <dbReference type="ARBA" id="ARBA00029435"/>
    </source>
</evidence>
<organism evidence="9 10">
    <name type="scientific">Aulographum hederae CBS 113979</name>
    <dbReference type="NCBI Taxonomy" id="1176131"/>
    <lineage>
        <taxon>Eukaryota</taxon>
        <taxon>Fungi</taxon>
        <taxon>Dikarya</taxon>
        <taxon>Ascomycota</taxon>
        <taxon>Pezizomycotina</taxon>
        <taxon>Dothideomycetes</taxon>
        <taxon>Pleosporomycetidae</taxon>
        <taxon>Aulographales</taxon>
        <taxon>Aulographaceae</taxon>
    </lineage>
</organism>
<dbReference type="EMBL" id="ML977142">
    <property type="protein sequence ID" value="KAF1990368.1"/>
    <property type="molecule type" value="Genomic_DNA"/>
</dbReference>
<dbReference type="InterPro" id="IPR006716">
    <property type="entry name" value="ERG2_sigma1_rcpt-like"/>
</dbReference>
<keyword evidence="5" id="KW-1133">Transmembrane helix</keyword>
<comment type="subcellular location">
    <subcellularLocation>
        <location evidence="1">Endoplasmic reticulum membrane</location>
    </subcellularLocation>
</comment>
<dbReference type="Proteomes" id="UP000800041">
    <property type="component" value="Unassembled WGS sequence"/>
</dbReference>
<evidence type="ECO:0000256" key="6">
    <source>
        <dbReference type="ARBA" id="ARBA00023136"/>
    </source>
</evidence>
<comment type="similarity">
    <text evidence="2 8">Belongs to the ERG2 family.</text>
</comment>
<dbReference type="GO" id="GO:0005789">
    <property type="term" value="C:endoplasmic reticulum membrane"/>
    <property type="evidence" value="ECO:0007669"/>
    <property type="project" value="UniProtKB-SubCell"/>
</dbReference>
<dbReference type="Pfam" id="PF04622">
    <property type="entry name" value="ERG2_Sigma1R"/>
    <property type="match status" value="1"/>
</dbReference>
<dbReference type="PANTHER" id="PTHR10868">
    <property type="entry name" value="SIGMA 1-TYPE OPIOID RECEPTOR-RELATED"/>
    <property type="match status" value="1"/>
</dbReference>
<dbReference type="PANTHER" id="PTHR10868:SF1">
    <property type="entry name" value="SIGMA NON-OPIOID INTRACELLULAR RECEPTOR 1"/>
    <property type="match status" value="1"/>
</dbReference>
<gene>
    <name evidence="9" type="ORF">K402DRAFT_460459</name>
</gene>
<keyword evidence="4" id="KW-0256">Endoplasmic reticulum</keyword>
<dbReference type="OrthoDB" id="347124at2759"/>
<dbReference type="UniPathway" id="UPA00768"/>
<evidence type="ECO:0000256" key="3">
    <source>
        <dbReference type="ARBA" id="ARBA00022692"/>
    </source>
</evidence>
<evidence type="ECO:0000256" key="1">
    <source>
        <dbReference type="ARBA" id="ARBA00004586"/>
    </source>
</evidence>
<reference evidence="9" key="1">
    <citation type="journal article" date="2020" name="Stud. Mycol.">
        <title>101 Dothideomycetes genomes: a test case for predicting lifestyles and emergence of pathogens.</title>
        <authorList>
            <person name="Haridas S."/>
            <person name="Albert R."/>
            <person name="Binder M."/>
            <person name="Bloem J."/>
            <person name="Labutti K."/>
            <person name="Salamov A."/>
            <person name="Andreopoulos B."/>
            <person name="Baker S."/>
            <person name="Barry K."/>
            <person name="Bills G."/>
            <person name="Bluhm B."/>
            <person name="Cannon C."/>
            <person name="Castanera R."/>
            <person name="Culley D."/>
            <person name="Daum C."/>
            <person name="Ezra D."/>
            <person name="Gonzalez J."/>
            <person name="Henrissat B."/>
            <person name="Kuo A."/>
            <person name="Liang C."/>
            <person name="Lipzen A."/>
            <person name="Lutzoni F."/>
            <person name="Magnuson J."/>
            <person name="Mondo S."/>
            <person name="Nolan M."/>
            <person name="Ohm R."/>
            <person name="Pangilinan J."/>
            <person name="Park H.-J."/>
            <person name="Ramirez L."/>
            <person name="Alfaro M."/>
            <person name="Sun H."/>
            <person name="Tritt A."/>
            <person name="Yoshinaga Y."/>
            <person name="Zwiers L.-H."/>
            <person name="Turgeon B."/>
            <person name="Goodwin S."/>
            <person name="Spatafora J."/>
            <person name="Crous P."/>
            <person name="Grigoriev I."/>
        </authorList>
    </citation>
    <scope>NUCLEOTIDE SEQUENCE</scope>
    <source>
        <strain evidence="9">CBS 113979</strain>
    </source>
</reference>
<keyword evidence="6" id="KW-0472">Membrane</keyword>
<evidence type="ECO:0000313" key="10">
    <source>
        <dbReference type="Proteomes" id="UP000800041"/>
    </source>
</evidence>
<protein>
    <recommendedName>
        <fullName evidence="8">C-8 sterol isomerase</fullName>
        <ecNumber evidence="8">5.-.-.-</ecNumber>
    </recommendedName>
    <alternativeName>
        <fullName evidence="8">Delta-8--delta-7 sterol isomerase</fullName>
    </alternativeName>
</protein>
<comment type="function">
    <text evidence="8">Catalyzes the reaction which results in unsaturation at C-7 in the B ring of sterols.</text>
</comment>
<keyword evidence="10" id="KW-1185">Reference proteome</keyword>